<dbReference type="SUPFAM" id="SSF56029">
    <property type="entry name" value="Monooxygenase (hydroxylase) regulatory protein"/>
    <property type="match status" value="1"/>
</dbReference>
<name>A0A328VFQ7_9CHLR</name>
<dbReference type="Proteomes" id="UP000248706">
    <property type="component" value="Unassembled WGS sequence"/>
</dbReference>
<keyword evidence="3" id="KW-1185">Reference proteome</keyword>
<dbReference type="AlphaFoldDB" id="A0A328VFQ7"/>
<comment type="caution">
    <text evidence="2">The sequence shown here is derived from an EMBL/GenBank/DDBJ whole genome shotgun (WGS) entry which is preliminary data.</text>
</comment>
<gene>
    <name evidence="2" type="ORF">A4R35_01325</name>
</gene>
<sequence>MFETVLEAAEIDNPGVALQTEDREGYFRIAAPQRLRLSRKSLEEVLGRPFRLAELEPYLSSFGGRMQIVGEEELIFYLERGAEP</sequence>
<dbReference type="GO" id="GO:0004497">
    <property type="term" value="F:monooxygenase activity"/>
    <property type="evidence" value="ECO:0007669"/>
    <property type="project" value="InterPro"/>
</dbReference>
<accession>A0A328VFQ7</accession>
<comment type="similarity">
    <text evidence="1">Belongs to the TmoD/XamoD family.</text>
</comment>
<proteinExistence type="inferred from homology"/>
<organism evidence="2 3">
    <name type="scientific">Thermogemmatispora tikiterensis</name>
    <dbReference type="NCBI Taxonomy" id="1825093"/>
    <lineage>
        <taxon>Bacteria</taxon>
        <taxon>Bacillati</taxon>
        <taxon>Chloroflexota</taxon>
        <taxon>Ktedonobacteria</taxon>
        <taxon>Thermogemmatisporales</taxon>
        <taxon>Thermogemmatisporaceae</taxon>
        <taxon>Thermogemmatispora</taxon>
    </lineage>
</organism>
<protein>
    <recommendedName>
        <fullName evidence="4">Monooxygenase</fullName>
    </recommendedName>
</protein>
<dbReference type="InterPro" id="IPR003454">
    <property type="entry name" value="MOase_MmoB_DmpM"/>
</dbReference>
<evidence type="ECO:0000313" key="3">
    <source>
        <dbReference type="Proteomes" id="UP000248706"/>
    </source>
</evidence>
<evidence type="ECO:0008006" key="4">
    <source>
        <dbReference type="Google" id="ProtNLM"/>
    </source>
</evidence>
<dbReference type="InterPro" id="IPR036889">
    <property type="entry name" value="mOase_MmoB_DmpM_sf"/>
</dbReference>
<dbReference type="Gene3D" id="3.90.56.10">
    <property type="entry name" value="Monooxygenase component MmoB/DmpM"/>
    <property type="match status" value="1"/>
</dbReference>
<evidence type="ECO:0000313" key="2">
    <source>
        <dbReference type="EMBL" id="RAQ94154.1"/>
    </source>
</evidence>
<evidence type="ECO:0000256" key="1">
    <source>
        <dbReference type="ARBA" id="ARBA00006313"/>
    </source>
</evidence>
<dbReference type="Pfam" id="PF02406">
    <property type="entry name" value="MmoB_DmpM"/>
    <property type="match status" value="1"/>
</dbReference>
<dbReference type="OrthoDB" id="9805636at2"/>
<dbReference type="EMBL" id="MCIF01000002">
    <property type="protein sequence ID" value="RAQ94154.1"/>
    <property type="molecule type" value="Genomic_DNA"/>
</dbReference>
<reference evidence="2 3" key="1">
    <citation type="submission" date="2016-08" db="EMBL/GenBank/DDBJ databases">
        <title>Analysis of Carbohydrate Active Enzymes in Thermogemmatispora T81 Reveals Carbohydrate Degradation Ability.</title>
        <authorList>
            <person name="Tomazini A."/>
            <person name="Lal S."/>
            <person name="Stott M."/>
            <person name="Henrissat B."/>
            <person name="Polikarpov I."/>
            <person name="Sparling R."/>
            <person name="Levin D.B."/>
        </authorList>
    </citation>
    <scope>NUCLEOTIDE SEQUENCE [LARGE SCALE GENOMIC DNA]</scope>
    <source>
        <strain evidence="2 3">T81</strain>
    </source>
</reference>